<dbReference type="EMBL" id="CP001738">
    <property type="protein sequence ID" value="ACY96300.1"/>
    <property type="molecule type" value="Genomic_DNA"/>
</dbReference>
<accession>D1A5E0</accession>
<dbReference type="OrthoDB" id="9778153at2"/>
<organism evidence="1 2">
    <name type="scientific">Thermomonospora curvata (strain ATCC 19995 / DSM 43183 / JCM 3096 / KCTC 9072 / NBRC 15933 / NCIMB 10081 / Henssen B9)</name>
    <dbReference type="NCBI Taxonomy" id="471852"/>
    <lineage>
        <taxon>Bacteria</taxon>
        <taxon>Bacillati</taxon>
        <taxon>Actinomycetota</taxon>
        <taxon>Actinomycetes</taxon>
        <taxon>Streptosporangiales</taxon>
        <taxon>Thermomonosporaceae</taxon>
        <taxon>Thermomonospora</taxon>
    </lineage>
</organism>
<keyword evidence="2" id="KW-1185">Reference proteome</keyword>
<sequence>MRPLLERIVDDAALFPPTRKPMEPALAAYREAAGHPVVGRFLCPASRIAELRRLLIPEDLLDLGLVADTALEDLPAALEAARREPRVRLRSVRVGLAPGADQARAAAVAVARLPADLPCLIVRIRQTPGWREALDRLAAARGSGARLAAEFRVGGPWGDDVPGGGEADGEYVPSPAQVAAFMTACAERGLPFTCMAGEYHTVRRVDPATGAARHGFLNLLVAACRARSDPSDPTAVAEAVASADRAALAAEAAGADGRAVRRLFVAFGCCDIDTPRAELIKFGPVGEDTVA</sequence>
<name>D1A5E0_THECD</name>
<evidence type="ECO:0000313" key="1">
    <source>
        <dbReference type="EMBL" id="ACY96300.1"/>
    </source>
</evidence>
<gene>
    <name evidence="1" type="ordered locus">Tcur_0707</name>
</gene>
<dbReference type="STRING" id="471852.Tcur_0707"/>
<evidence type="ECO:0000313" key="2">
    <source>
        <dbReference type="Proteomes" id="UP000001918"/>
    </source>
</evidence>
<dbReference type="Proteomes" id="UP000001918">
    <property type="component" value="Chromosome"/>
</dbReference>
<protein>
    <submittedName>
        <fullName evidence="1">Uncharacterized protein</fullName>
    </submittedName>
</protein>
<dbReference type="AlphaFoldDB" id="D1A5E0"/>
<dbReference type="KEGG" id="tcu:Tcur_0707"/>
<dbReference type="HOGENOM" id="CLU_058236_0_0_11"/>
<dbReference type="eggNOG" id="COG0124">
    <property type="taxonomic scope" value="Bacteria"/>
</dbReference>
<proteinExistence type="predicted"/>
<reference evidence="1 2" key="1">
    <citation type="journal article" date="2011" name="Stand. Genomic Sci.">
        <title>Complete genome sequence of Thermomonospora curvata type strain (B9).</title>
        <authorList>
            <person name="Chertkov O."/>
            <person name="Sikorski J."/>
            <person name="Nolan M."/>
            <person name="Lapidus A."/>
            <person name="Lucas S."/>
            <person name="Del Rio T.G."/>
            <person name="Tice H."/>
            <person name="Cheng J.F."/>
            <person name="Goodwin L."/>
            <person name="Pitluck S."/>
            <person name="Liolios K."/>
            <person name="Ivanova N."/>
            <person name="Mavromatis K."/>
            <person name="Mikhailova N."/>
            <person name="Ovchinnikova G."/>
            <person name="Pati A."/>
            <person name="Chen A."/>
            <person name="Palaniappan K."/>
            <person name="Djao O.D."/>
            <person name="Land M."/>
            <person name="Hauser L."/>
            <person name="Chang Y.J."/>
            <person name="Jeffries C.D."/>
            <person name="Brettin T."/>
            <person name="Han C."/>
            <person name="Detter J.C."/>
            <person name="Rohde M."/>
            <person name="Goker M."/>
            <person name="Woyke T."/>
            <person name="Bristow J."/>
            <person name="Eisen J.A."/>
            <person name="Markowitz V."/>
            <person name="Hugenholtz P."/>
            <person name="Klenk H.P."/>
            <person name="Kyrpides N.C."/>
        </authorList>
    </citation>
    <scope>NUCLEOTIDE SEQUENCE [LARGE SCALE GENOMIC DNA]</scope>
    <source>
        <strain evidence="2">ATCC 19995 / DSM 43183 / JCM 3096 / KCTC 9072 / NBRC 15933 / NCIMB 10081 / Henssen B9</strain>
    </source>
</reference>
<dbReference type="RefSeq" id="WP_012851084.1">
    <property type="nucleotide sequence ID" value="NC_013510.1"/>
</dbReference>